<evidence type="ECO:0000256" key="10">
    <source>
        <dbReference type="HAMAP-Rule" id="MF_00454"/>
    </source>
</evidence>
<keyword evidence="4 10" id="KW-1133">Transmembrane helix</keyword>
<dbReference type="PANTHER" id="PTHR28259">
    <property type="entry name" value="FLUORIDE EXPORT PROTEIN 1-RELATED"/>
    <property type="match status" value="1"/>
</dbReference>
<evidence type="ECO:0000256" key="3">
    <source>
        <dbReference type="ARBA" id="ARBA00022692"/>
    </source>
</evidence>
<feature type="transmembrane region" description="Helical" evidence="10">
    <location>
        <begin position="20"/>
        <end position="43"/>
    </location>
</feature>
<dbReference type="GO" id="GO:0046872">
    <property type="term" value="F:metal ion binding"/>
    <property type="evidence" value="ECO:0007669"/>
    <property type="project" value="UniProtKB-KW"/>
</dbReference>
<comment type="activity regulation">
    <text evidence="10">Na(+) is not transported, but it plays an essential structural role and its presence is essential for fluoride channel function.</text>
</comment>
<dbReference type="InterPro" id="IPR003691">
    <property type="entry name" value="FluC"/>
</dbReference>
<keyword evidence="10" id="KW-0915">Sodium</keyword>
<comment type="caution">
    <text evidence="11">The sequence shown here is derived from an EMBL/GenBank/DDBJ whole genome shotgun (WGS) entry which is preliminary data.</text>
</comment>
<evidence type="ECO:0000256" key="2">
    <source>
        <dbReference type="ARBA" id="ARBA00022475"/>
    </source>
</evidence>
<comment type="similarity">
    <text evidence="7 10">Belongs to the fluoride channel Fluc/FEX (TC 1.A.43) family.</text>
</comment>
<evidence type="ECO:0000313" key="12">
    <source>
        <dbReference type="Proteomes" id="UP000272400"/>
    </source>
</evidence>
<dbReference type="RefSeq" id="WP_123667418.1">
    <property type="nucleotide sequence ID" value="NZ_RJKE01000001.1"/>
</dbReference>
<sequence length="138" mass="14338">MTEDERRLLRARARDELRPAVLGVVALGGALGAVARWALVGLFPETASAWAIFGVNLSGGLLMGVLMALVTDLPALPELTRPFLGVGVLGGYTTFSTYVADALDLPGAEALAYLVLTPVAALLAVAVGVRLARAALRR</sequence>
<keyword evidence="12" id="KW-1185">Reference proteome</keyword>
<keyword evidence="5 10" id="KW-0472">Membrane</keyword>
<keyword evidence="6 10" id="KW-0407">Ion channel</keyword>
<feature type="binding site" evidence="10">
    <location>
        <position position="90"/>
    </location>
    <ligand>
        <name>Na(+)</name>
        <dbReference type="ChEBI" id="CHEBI:29101"/>
        <note>structural</note>
    </ligand>
</feature>
<protein>
    <recommendedName>
        <fullName evidence="10">Fluoride-specific ion channel FluC</fullName>
    </recommendedName>
</protein>
<feature type="transmembrane region" description="Helical" evidence="10">
    <location>
        <begin position="111"/>
        <end position="132"/>
    </location>
</feature>
<dbReference type="AlphaFoldDB" id="A0A3N1D3R6"/>
<dbReference type="GO" id="GO:0005886">
    <property type="term" value="C:plasma membrane"/>
    <property type="evidence" value="ECO:0007669"/>
    <property type="project" value="UniProtKB-SubCell"/>
</dbReference>
<keyword evidence="10" id="KW-0813">Transport</keyword>
<keyword evidence="10" id="KW-0479">Metal-binding</keyword>
<dbReference type="GO" id="GO:0140114">
    <property type="term" value="P:cellular detoxification of fluoride"/>
    <property type="evidence" value="ECO:0007669"/>
    <property type="project" value="UniProtKB-UniRule"/>
</dbReference>
<evidence type="ECO:0000313" key="11">
    <source>
        <dbReference type="EMBL" id="ROO88149.1"/>
    </source>
</evidence>
<feature type="transmembrane region" description="Helical" evidence="10">
    <location>
        <begin position="82"/>
        <end position="99"/>
    </location>
</feature>
<comment type="catalytic activity">
    <reaction evidence="8">
        <text>fluoride(in) = fluoride(out)</text>
        <dbReference type="Rhea" id="RHEA:76159"/>
        <dbReference type="ChEBI" id="CHEBI:17051"/>
    </reaction>
    <physiologicalReaction direction="left-to-right" evidence="8">
        <dbReference type="Rhea" id="RHEA:76160"/>
    </physiologicalReaction>
</comment>
<dbReference type="OrthoDB" id="4408652at2"/>
<evidence type="ECO:0000256" key="5">
    <source>
        <dbReference type="ARBA" id="ARBA00023136"/>
    </source>
</evidence>
<gene>
    <name evidence="10" type="primary">fluC</name>
    <name evidence="10" type="synonym">crcB</name>
    <name evidence="11" type="ORF">EDD29_5809</name>
</gene>
<dbReference type="EMBL" id="RJKE01000001">
    <property type="protein sequence ID" value="ROO88149.1"/>
    <property type="molecule type" value="Genomic_DNA"/>
</dbReference>
<evidence type="ECO:0000256" key="6">
    <source>
        <dbReference type="ARBA" id="ARBA00023303"/>
    </source>
</evidence>
<dbReference type="InterPro" id="IPR036259">
    <property type="entry name" value="MFS_trans_sf"/>
</dbReference>
<dbReference type="Proteomes" id="UP000272400">
    <property type="component" value="Unassembled WGS sequence"/>
</dbReference>
<organism evidence="11 12">
    <name type="scientific">Actinocorallia herbida</name>
    <dbReference type="NCBI Taxonomy" id="58109"/>
    <lineage>
        <taxon>Bacteria</taxon>
        <taxon>Bacillati</taxon>
        <taxon>Actinomycetota</taxon>
        <taxon>Actinomycetes</taxon>
        <taxon>Streptosporangiales</taxon>
        <taxon>Thermomonosporaceae</taxon>
        <taxon>Actinocorallia</taxon>
    </lineage>
</organism>
<keyword evidence="10" id="KW-0406">Ion transport</keyword>
<comment type="subcellular location">
    <subcellularLocation>
        <location evidence="1 10">Cell membrane</location>
        <topology evidence="1 10">Multi-pass membrane protein</topology>
    </subcellularLocation>
</comment>
<reference evidence="11 12" key="1">
    <citation type="submission" date="2018-11" db="EMBL/GenBank/DDBJ databases">
        <title>Sequencing the genomes of 1000 actinobacteria strains.</title>
        <authorList>
            <person name="Klenk H.-P."/>
        </authorList>
    </citation>
    <scope>NUCLEOTIDE SEQUENCE [LARGE SCALE GENOMIC DNA]</scope>
    <source>
        <strain evidence="11 12">DSM 44254</strain>
    </source>
</reference>
<dbReference type="Pfam" id="PF02537">
    <property type="entry name" value="CRCB"/>
    <property type="match status" value="1"/>
</dbReference>
<dbReference type="GO" id="GO:0062054">
    <property type="term" value="F:fluoride channel activity"/>
    <property type="evidence" value="ECO:0007669"/>
    <property type="project" value="UniProtKB-UniRule"/>
</dbReference>
<dbReference type="PANTHER" id="PTHR28259:SF1">
    <property type="entry name" value="FLUORIDE EXPORT PROTEIN 1-RELATED"/>
    <property type="match status" value="1"/>
</dbReference>
<feature type="binding site" evidence="10">
    <location>
        <position position="93"/>
    </location>
    <ligand>
        <name>Na(+)</name>
        <dbReference type="ChEBI" id="CHEBI:29101"/>
        <note>structural</note>
    </ligand>
</feature>
<dbReference type="HAMAP" id="MF_00454">
    <property type="entry name" value="FluC"/>
    <property type="match status" value="1"/>
</dbReference>
<evidence type="ECO:0000256" key="8">
    <source>
        <dbReference type="ARBA" id="ARBA00035585"/>
    </source>
</evidence>
<evidence type="ECO:0000256" key="4">
    <source>
        <dbReference type="ARBA" id="ARBA00022989"/>
    </source>
</evidence>
<feature type="transmembrane region" description="Helical" evidence="10">
    <location>
        <begin position="49"/>
        <end position="70"/>
    </location>
</feature>
<keyword evidence="2 10" id="KW-1003">Cell membrane</keyword>
<name>A0A3N1D3R6_9ACTN</name>
<comment type="function">
    <text evidence="9 10">Fluoride-specific ion channel. Important for reducing fluoride concentration in the cell, thus reducing its toxicity.</text>
</comment>
<evidence type="ECO:0000256" key="9">
    <source>
        <dbReference type="ARBA" id="ARBA00049940"/>
    </source>
</evidence>
<evidence type="ECO:0000256" key="1">
    <source>
        <dbReference type="ARBA" id="ARBA00004651"/>
    </source>
</evidence>
<proteinExistence type="inferred from homology"/>
<accession>A0A3N1D3R6</accession>
<keyword evidence="3 10" id="KW-0812">Transmembrane</keyword>
<evidence type="ECO:0000256" key="7">
    <source>
        <dbReference type="ARBA" id="ARBA00035120"/>
    </source>
</evidence>
<dbReference type="SUPFAM" id="SSF103473">
    <property type="entry name" value="MFS general substrate transporter"/>
    <property type="match status" value="1"/>
</dbReference>